<feature type="region of interest" description="Disordered" evidence="2">
    <location>
        <begin position="284"/>
        <end position="305"/>
    </location>
</feature>
<dbReference type="GO" id="GO:0005509">
    <property type="term" value="F:calcium ion binding"/>
    <property type="evidence" value="ECO:0007669"/>
    <property type="project" value="InterPro"/>
</dbReference>
<sequence length="305" mass="33467">MARRLATAALQSARALVPRGSAGGQALCLASASQASRAVASRSATVAFGAVLPLRAPAPAAFGGGSHAGCRIAAQPASSSSREAQEAGDAATTDRDEYNFADVARWRSDFGFSRRQHSLASFGYTDDELLEWRKPFDALADPTGSRIAYAGFEKLVLRVYHDVISDEQLQQKVRYFWEQFDADKSDFVDFGEFINAGLLFNVDFAKEKIRKDGIEATFMKYAEDSFMAEPHFMQLMSDHHFFAVTTTDVHKLVSLADQDHDGLVSLSDFVQWIESEDRVPAAKLNRRRRRAKGGAVAPPPPEPEG</sequence>
<dbReference type="InterPro" id="IPR002048">
    <property type="entry name" value="EF_hand_dom"/>
</dbReference>
<dbReference type="PROSITE" id="PS00018">
    <property type="entry name" value="EF_HAND_1"/>
    <property type="match status" value="2"/>
</dbReference>
<dbReference type="Gene3D" id="1.10.238.10">
    <property type="entry name" value="EF-hand"/>
    <property type="match status" value="1"/>
</dbReference>
<dbReference type="EMBL" id="HBGE01064810">
    <property type="protein sequence ID" value="CAD9162075.1"/>
    <property type="molecule type" value="Transcribed_RNA"/>
</dbReference>
<accession>A0A7S1WDC0</accession>
<dbReference type="InterPro" id="IPR018247">
    <property type="entry name" value="EF_Hand_1_Ca_BS"/>
</dbReference>
<dbReference type="InterPro" id="IPR011992">
    <property type="entry name" value="EF-hand-dom_pair"/>
</dbReference>
<protein>
    <recommendedName>
        <fullName evidence="3">EF-hand domain-containing protein</fullName>
    </recommendedName>
</protein>
<name>A0A7S1WDC0_ALECA</name>
<evidence type="ECO:0000256" key="2">
    <source>
        <dbReference type="SAM" id="MobiDB-lite"/>
    </source>
</evidence>
<dbReference type="SUPFAM" id="SSF47473">
    <property type="entry name" value="EF-hand"/>
    <property type="match status" value="1"/>
</dbReference>
<evidence type="ECO:0000313" key="4">
    <source>
        <dbReference type="EMBL" id="CAD9162075.1"/>
    </source>
</evidence>
<feature type="region of interest" description="Disordered" evidence="2">
    <location>
        <begin position="74"/>
        <end position="93"/>
    </location>
</feature>
<reference evidence="4" key="1">
    <citation type="submission" date="2021-01" db="EMBL/GenBank/DDBJ databases">
        <authorList>
            <person name="Corre E."/>
            <person name="Pelletier E."/>
            <person name="Niang G."/>
            <person name="Scheremetjew M."/>
            <person name="Finn R."/>
            <person name="Kale V."/>
            <person name="Holt S."/>
            <person name="Cochrane G."/>
            <person name="Meng A."/>
            <person name="Brown T."/>
            <person name="Cohen L."/>
        </authorList>
    </citation>
    <scope>NUCLEOTIDE SEQUENCE</scope>
    <source>
        <strain evidence="4">OF101</strain>
    </source>
</reference>
<dbReference type="AlphaFoldDB" id="A0A7S1WDC0"/>
<evidence type="ECO:0000256" key="1">
    <source>
        <dbReference type="ARBA" id="ARBA00022837"/>
    </source>
</evidence>
<evidence type="ECO:0000259" key="3">
    <source>
        <dbReference type="PROSITE" id="PS50222"/>
    </source>
</evidence>
<dbReference type="PROSITE" id="PS50222">
    <property type="entry name" value="EF_HAND_2"/>
    <property type="match status" value="2"/>
</dbReference>
<gene>
    <name evidence="4" type="ORF">ACAT0790_LOCUS38840</name>
</gene>
<organism evidence="4">
    <name type="scientific">Alexandrium catenella</name>
    <name type="common">Red tide dinoflagellate</name>
    <name type="synonym">Gonyaulax catenella</name>
    <dbReference type="NCBI Taxonomy" id="2925"/>
    <lineage>
        <taxon>Eukaryota</taxon>
        <taxon>Sar</taxon>
        <taxon>Alveolata</taxon>
        <taxon>Dinophyceae</taxon>
        <taxon>Gonyaulacales</taxon>
        <taxon>Pyrocystaceae</taxon>
        <taxon>Alexandrium</taxon>
    </lineage>
</organism>
<keyword evidence="1" id="KW-0106">Calcium</keyword>
<proteinExistence type="predicted"/>
<feature type="domain" description="EF-hand" evidence="3">
    <location>
        <begin position="168"/>
        <end position="203"/>
    </location>
</feature>
<feature type="domain" description="EF-hand" evidence="3">
    <location>
        <begin position="244"/>
        <end position="279"/>
    </location>
</feature>